<dbReference type="SUPFAM" id="SSF48600">
    <property type="entry name" value="Chorismate mutase II"/>
    <property type="match status" value="1"/>
</dbReference>
<dbReference type="GO" id="GO:0070403">
    <property type="term" value="F:NAD+ binding"/>
    <property type="evidence" value="ECO:0007669"/>
    <property type="project" value="InterPro"/>
</dbReference>
<keyword evidence="6 16" id="KW-0827">Tyrosine biosynthesis</keyword>
<dbReference type="InterPro" id="IPR046825">
    <property type="entry name" value="PDH_C"/>
</dbReference>
<evidence type="ECO:0000256" key="7">
    <source>
        <dbReference type="ARBA" id="ARBA00022605"/>
    </source>
</evidence>
<dbReference type="Pfam" id="PF20463">
    <property type="entry name" value="PDH_C"/>
    <property type="match status" value="1"/>
</dbReference>
<evidence type="ECO:0000256" key="11">
    <source>
        <dbReference type="ARBA" id="ARBA00023235"/>
    </source>
</evidence>
<keyword evidence="5 16" id="KW-0963">Cytoplasm</keyword>
<dbReference type="EMBL" id="LR890047">
    <property type="protein sequence ID" value="CAD6507088.1"/>
    <property type="molecule type" value="Genomic_DNA"/>
</dbReference>
<comment type="similarity">
    <text evidence="14">In the C-terminal section; belongs to the prephenate/arogenate dehydrogenase family.</text>
</comment>
<evidence type="ECO:0000256" key="2">
    <source>
        <dbReference type="ARBA" id="ARBA00004496"/>
    </source>
</evidence>
<dbReference type="PANTHER" id="PTHR21363">
    <property type="entry name" value="PREPHENATE DEHYDROGENASE"/>
    <property type="match status" value="1"/>
</dbReference>
<evidence type="ECO:0000256" key="6">
    <source>
        <dbReference type="ARBA" id="ARBA00022498"/>
    </source>
</evidence>
<dbReference type="UniPathway" id="UPA00120">
    <property type="reaction ID" value="UER00203"/>
</dbReference>
<evidence type="ECO:0000256" key="10">
    <source>
        <dbReference type="ARBA" id="ARBA00023141"/>
    </source>
</evidence>
<dbReference type="InterPro" id="IPR008244">
    <property type="entry name" value="Chor_mut/prephenate_DH_T"/>
</dbReference>
<evidence type="ECO:0000256" key="12">
    <source>
        <dbReference type="ARBA" id="ARBA00023268"/>
    </source>
</evidence>
<evidence type="ECO:0000256" key="15">
    <source>
        <dbReference type="ARBA" id="ARBA00074179"/>
    </source>
</evidence>
<dbReference type="KEGG" id="ptf:PROFFT_A_00350"/>
<dbReference type="GO" id="GO:0005737">
    <property type="term" value="C:cytoplasm"/>
    <property type="evidence" value="ECO:0007669"/>
    <property type="project" value="UniProtKB-SubCell"/>
</dbReference>
<gene>
    <name evidence="18" type="primary">tyrA</name>
    <name evidence="18" type="ORF">PROFFT_A_00350</name>
</gene>
<dbReference type="GO" id="GO:0046417">
    <property type="term" value="P:chorismate metabolic process"/>
    <property type="evidence" value="ECO:0007669"/>
    <property type="project" value="InterPro"/>
</dbReference>
<dbReference type="InterPro" id="IPR002701">
    <property type="entry name" value="CM_II_prokaryot"/>
</dbReference>
<accession>A0A8E4F179</accession>
<evidence type="ECO:0000256" key="8">
    <source>
        <dbReference type="ARBA" id="ARBA00023002"/>
    </source>
</evidence>
<sequence>MHKFTKLRDKIDEIDNNIIDLLTLRLQLAADLKKMKSSNEVSICCPKHETVILSSLWQKAQNIGISPDLIEEMLRLLISESHDYSNNTGLTKLNPNLRPIVIVGGRGQMGCLFKKMLEDSGYEVRIFEQEDWHNAELLCADAGMVIVSVTIHRATQVIANLPKLPVDCILVDLSSVKKQPLQAMLAAHIGPVLGLHPMFGPDVVSFSKQVVVYCDGREPHKYQWFLDQIQAWGAETYLINPVEHDAYMAFIQALRHFAIFVYGLHLSEENIKLRQLLSLSSPIYRLELIMVGRLFAQDSQLYADIIMSSENNLALIKRYYKRFGKAISLLENHDKDAFTDNFQRVKQWFGDYAQQFQDESRYLLYQIQNRSK</sequence>
<keyword evidence="11 16" id="KW-0413">Isomerase</keyword>
<dbReference type="InterPro" id="IPR036263">
    <property type="entry name" value="Chorismate_II_sf"/>
</dbReference>
<dbReference type="GO" id="GO:0006571">
    <property type="term" value="P:tyrosine biosynthetic process"/>
    <property type="evidence" value="ECO:0007669"/>
    <property type="project" value="UniProtKB-UniPathway"/>
</dbReference>
<comment type="pathway">
    <text evidence="3 16">Metabolic intermediate biosynthesis; prephenate biosynthesis; prephenate from chorismate: step 1/1.</text>
</comment>
<evidence type="ECO:0000256" key="4">
    <source>
        <dbReference type="ARBA" id="ARBA00005067"/>
    </source>
</evidence>
<dbReference type="GO" id="GO:0004106">
    <property type="term" value="F:chorismate mutase activity"/>
    <property type="evidence" value="ECO:0007669"/>
    <property type="project" value="UniProtKB-EC"/>
</dbReference>
<dbReference type="PIRSF" id="PIRSF001499">
    <property type="entry name" value="Chor_mut_pdh_Tpr"/>
    <property type="match status" value="1"/>
</dbReference>
<evidence type="ECO:0000256" key="5">
    <source>
        <dbReference type="ARBA" id="ARBA00022490"/>
    </source>
</evidence>
<dbReference type="InterPro" id="IPR036979">
    <property type="entry name" value="CM_dom_sf"/>
</dbReference>
<dbReference type="FunFam" id="1.10.3660.10:FF:000001">
    <property type="entry name" value="T-protein"/>
    <property type="match status" value="1"/>
</dbReference>
<evidence type="ECO:0000256" key="13">
    <source>
        <dbReference type="ARBA" id="ARBA00049260"/>
    </source>
</evidence>
<organism evidence="18 19">
    <name type="scientific">Candidatus Profftia tarda</name>
    <dbReference type="NCBI Taxonomy" id="1177216"/>
    <lineage>
        <taxon>Bacteria</taxon>
        <taxon>Pseudomonadati</taxon>
        <taxon>Pseudomonadota</taxon>
        <taxon>Gammaproteobacteria</taxon>
        <taxon>Enterobacterales</taxon>
        <taxon>Enterobacteriaceae</taxon>
        <taxon>Candidatus Profftia</taxon>
    </lineage>
</organism>
<dbReference type="NCBIfam" id="NF008400">
    <property type="entry name" value="PRK11199.1"/>
    <property type="match status" value="1"/>
</dbReference>
<dbReference type="InterPro" id="IPR050812">
    <property type="entry name" value="Preph/Arog_dehydrog"/>
</dbReference>
<feature type="domain" description="Chorismate mutase" evidence="17">
    <location>
        <begin position="8"/>
        <end position="88"/>
    </location>
</feature>
<dbReference type="AlphaFoldDB" id="A0A8E4F179"/>
<name>A0A8E4F179_9ENTR</name>
<proteinExistence type="inferred from homology"/>
<dbReference type="Pfam" id="PF01817">
    <property type="entry name" value="CM_2"/>
    <property type="match status" value="1"/>
</dbReference>
<evidence type="ECO:0000256" key="14">
    <source>
        <dbReference type="ARBA" id="ARBA00061334"/>
    </source>
</evidence>
<dbReference type="Gene3D" id="1.10.3660.10">
    <property type="entry name" value="6-phosphogluconate dehydrogenase C-terminal like domain"/>
    <property type="match status" value="1"/>
</dbReference>
<keyword evidence="12" id="KW-0511">Multifunctional enzyme</keyword>
<keyword evidence="10 16" id="KW-0057">Aromatic amino acid biosynthesis</keyword>
<comment type="subcellular location">
    <subcellularLocation>
        <location evidence="2 16">Cytoplasm</location>
    </subcellularLocation>
</comment>
<comment type="catalytic activity">
    <reaction evidence="1">
        <text>chorismate = prephenate</text>
        <dbReference type="Rhea" id="RHEA:13897"/>
        <dbReference type="ChEBI" id="CHEBI:29748"/>
        <dbReference type="ChEBI" id="CHEBI:29934"/>
        <dbReference type="EC" id="5.4.99.5"/>
    </reaction>
</comment>
<dbReference type="GO" id="GO:0008977">
    <property type="term" value="F:prephenate dehydrogenase (NAD+) activity"/>
    <property type="evidence" value="ECO:0007669"/>
    <property type="project" value="UniProtKB-EC"/>
</dbReference>
<evidence type="ECO:0000256" key="16">
    <source>
        <dbReference type="PIRNR" id="PIRNR001499"/>
    </source>
</evidence>
<evidence type="ECO:0000256" key="3">
    <source>
        <dbReference type="ARBA" id="ARBA00004817"/>
    </source>
</evidence>
<dbReference type="SUPFAM" id="SSF48179">
    <property type="entry name" value="6-phosphogluconate dehydrogenase C-terminal domain-like"/>
    <property type="match status" value="1"/>
</dbReference>
<evidence type="ECO:0000313" key="18">
    <source>
        <dbReference type="EMBL" id="CAD6507088.1"/>
    </source>
</evidence>
<keyword evidence="8 16" id="KW-0560">Oxidoreductase</keyword>
<dbReference type="Pfam" id="PF02153">
    <property type="entry name" value="PDH_N"/>
    <property type="match status" value="1"/>
</dbReference>
<keyword evidence="9 16" id="KW-0520">NAD</keyword>
<dbReference type="InterPro" id="IPR036291">
    <property type="entry name" value="NAD(P)-bd_dom_sf"/>
</dbReference>
<dbReference type="InterPro" id="IPR008927">
    <property type="entry name" value="6-PGluconate_DH-like_C_sf"/>
</dbReference>
<dbReference type="Proteomes" id="UP000683585">
    <property type="component" value="Chromosome"/>
</dbReference>
<dbReference type="SMART" id="SM00830">
    <property type="entry name" value="CM_2"/>
    <property type="match status" value="1"/>
</dbReference>
<keyword evidence="7 16" id="KW-0028">Amino-acid biosynthesis</keyword>
<evidence type="ECO:0000256" key="9">
    <source>
        <dbReference type="ARBA" id="ARBA00023027"/>
    </source>
</evidence>
<evidence type="ECO:0000256" key="1">
    <source>
        <dbReference type="ARBA" id="ARBA00000824"/>
    </source>
</evidence>
<comment type="catalytic activity">
    <reaction evidence="13">
        <text>prephenate + NAD(+) = 3-(4-hydroxyphenyl)pyruvate + CO2 + NADH</text>
        <dbReference type="Rhea" id="RHEA:13869"/>
        <dbReference type="ChEBI" id="CHEBI:16526"/>
        <dbReference type="ChEBI" id="CHEBI:29934"/>
        <dbReference type="ChEBI" id="CHEBI:36242"/>
        <dbReference type="ChEBI" id="CHEBI:57540"/>
        <dbReference type="ChEBI" id="CHEBI:57945"/>
        <dbReference type="EC" id="1.3.1.12"/>
    </reaction>
</comment>
<keyword evidence="19" id="KW-1185">Reference proteome</keyword>
<dbReference type="Gene3D" id="1.20.59.10">
    <property type="entry name" value="Chorismate mutase"/>
    <property type="match status" value="1"/>
</dbReference>
<evidence type="ECO:0000259" key="17">
    <source>
        <dbReference type="SMART" id="SM00830"/>
    </source>
</evidence>
<dbReference type="UniPathway" id="UPA00122">
    <property type="reaction ID" value="UER00961"/>
</dbReference>
<dbReference type="InterPro" id="IPR046826">
    <property type="entry name" value="PDH_N"/>
</dbReference>
<reference evidence="18" key="1">
    <citation type="submission" date="2020-10" db="EMBL/GenBank/DDBJ databases">
        <authorList>
            <person name="Szabo G."/>
        </authorList>
    </citation>
    <scope>NUCLEOTIDE SEQUENCE</scope>
    <source>
        <strain evidence="18">PROFFT</strain>
    </source>
</reference>
<evidence type="ECO:0000313" key="19">
    <source>
        <dbReference type="Proteomes" id="UP000683585"/>
    </source>
</evidence>
<dbReference type="PANTHER" id="PTHR21363:SF0">
    <property type="entry name" value="PREPHENATE DEHYDROGENASE [NADP(+)]"/>
    <property type="match status" value="1"/>
</dbReference>
<protein>
    <recommendedName>
        <fullName evidence="15 16">T-protein</fullName>
    </recommendedName>
</protein>
<comment type="pathway">
    <text evidence="4 16">Amino-acid biosynthesis; L-tyrosine biosynthesis; (4-hydroxyphenyl)pyruvate from prephenate (NAD(+) route): step 1/1.</text>
</comment>
<dbReference type="Gene3D" id="3.40.50.720">
    <property type="entry name" value="NAD(P)-binding Rossmann-like Domain"/>
    <property type="match status" value="1"/>
</dbReference>
<dbReference type="SUPFAM" id="SSF51735">
    <property type="entry name" value="NAD(P)-binding Rossmann-fold domains"/>
    <property type="match status" value="1"/>
</dbReference>